<dbReference type="PANTHER" id="PTHR46580">
    <property type="entry name" value="SENSOR KINASE-RELATED"/>
    <property type="match status" value="1"/>
</dbReference>
<dbReference type="PANTHER" id="PTHR46580:SF4">
    <property type="entry name" value="ATP_GTP-BINDING PROTEIN"/>
    <property type="match status" value="1"/>
</dbReference>
<feature type="signal peptide" evidence="2">
    <location>
        <begin position="1"/>
        <end position="18"/>
    </location>
</feature>
<dbReference type="AlphaFoldDB" id="A0A7G5IH75"/>
<evidence type="ECO:0000313" key="3">
    <source>
        <dbReference type="EMBL" id="QMW22717.1"/>
    </source>
</evidence>
<evidence type="ECO:0000256" key="1">
    <source>
        <dbReference type="ARBA" id="ARBA00022729"/>
    </source>
</evidence>
<dbReference type="EMBL" id="CP059851">
    <property type="protein sequence ID" value="QMW22717.1"/>
    <property type="molecule type" value="Genomic_DNA"/>
</dbReference>
<organism evidence="3 4">
    <name type="scientific">Sandaracinobacteroides saxicola</name>
    <dbReference type="NCBI Taxonomy" id="2759707"/>
    <lineage>
        <taxon>Bacteria</taxon>
        <taxon>Pseudomonadati</taxon>
        <taxon>Pseudomonadota</taxon>
        <taxon>Alphaproteobacteria</taxon>
        <taxon>Sphingomonadales</taxon>
        <taxon>Sphingosinicellaceae</taxon>
        <taxon>Sandaracinobacteroides</taxon>
    </lineage>
</organism>
<dbReference type="InterPro" id="IPR013517">
    <property type="entry name" value="FG-GAP"/>
</dbReference>
<dbReference type="Gene3D" id="2.130.10.130">
    <property type="entry name" value="Integrin alpha, N-terminal"/>
    <property type="match status" value="2"/>
</dbReference>
<gene>
    <name evidence="3" type="ORF">H3309_15660</name>
</gene>
<feature type="chain" id="PRO_5028812456" evidence="2">
    <location>
        <begin position="19"/>
        <end position="389"/>
    </location>
</feature>
<keyword evidence="1 2" id="KW-0732">Signal</keyword>
<dbReference type="Proteomes" id="UP000515292">
    <property type="component" value="Chromosome"/>
</dbReference>
<dbReference type="InterPro" id="IPR028994">
    <property type="entry name" value="Integrin_alpha_N"/>
</dbReference>
<sequence>MRRWACAMAMLLTGAAMPVPNFIDASAGLPVKPGQGHSMNVVVADVDGDRIDDLVIAMERDPNRLLLGDGKGGFRDASDRLPRAARDSEESAVADLDGDGDLDIAVANEDDLLPELYLNDGRGRFTDASERIRHRVKANAVTAFDADGDKRPDLFFGGDKVSSLWMGMGKGRFRDESVARLPATYGGTQDVSAGDLDGDGDPDLVLGNEDRNQIYLNDGRGLFALAPAEVLPRPAAGPEETRDALLFDADGDGDADLFFANTKLWNPNAVAQNRLLLNDGKGRFVDATDRLPQRRENSIAALAIDLDGDGRLDLVTVGVAADLRGADPTGPVRILLNRGARFEDVSEVWLPPTAVARGFDVAAVDANRDGKMDLFVAGRGGRDLLLIRR</sequence>
<accession>A0A7G5IH75</accession>
<dbReference type="RefSeq" id="WP_182295878.1">
    <property type="nucleotide sequence ID" value="NZ_CP059851.1"/>
</dbReference>
<name>A0A7G5IH75_9SPHN</name>
<keyword evidence="4" id="KW-1185">Reference proteome</keyword>
<evidence type="ECO:0000256" key="2">
    <source>
        <dbReference type="SAM" id="SignalP"/>
    </source>
</evidence>
<dbReference type="Pfam" id="PF13517">
    <property type="entry name" value="FG-GAP_3"/>
    <property type="match status" value="4"/>
</dbReference>
<protein>
    <submittedName>
        <fullName evidence="3">VCBS repeat-containing protein</fullName>
    </submittedName>
</protein>
<dbReference type="KEGG" id="sand:H3309_15660"/>
<proteinExistence type="predicted"/>
<evidence type="ECO:0000313" key="4">
    <source>
        <dbReference type="Proteomes" id="UP000515292"/>
    </source>
</evidence>
<dbReference type="SUPFAM" id="SSF69318">
    <property type="entry name" value="Integrin alpha N-terminal domain"/>
    <property type="match status" value="1"/>
</dbReference>
<reference evidence="3 4" key="1">
    <citation type="submission" date="2020-07" db="EMBL/GenBank/DDBJ databases">
        <title>Complete genome sequence for Sandaracinobacter sp. M6.</title>
        <authorList>
            <person name="Tang Y."/>
            <person name="Liu Q."/>
            <person name="Guo Z."/>
            <person name="Lei P."/>
            <person name="Huang B."/>
        </authorList>
    </citation>
    <scope>NUCLEOTIDE SEQUENCE [LARGE SCALE GENOMIC DNA]</scope>
    <source>
        <strain evidence="3 4">M6</strain>
    </source>
</reference>